<dbReference type="STRING" id="39495.SAMN02745111_00575"/>
<accession>A0A1T4VA84</accession>
<dbReference type="Pfam" id="PF03415">
    <property type="entry name" value="Peptidase_C11"/>
    <property type="match status" value="1"/>
</dbReference>
<dbReference type="InterPro" id="IPR005077">
    <property type="entry name" value="Peptidase_C11"/>
</dbReference>
<keyword evidence="4" id="KW-1185">Reference proteome</keyword>
<evidence type="ECO:0000256" key="1">
    <source>
        <dbReference type="SAM" id="SignalP"/>
    </source>
</evidence>
<dbReference type="InterPro" id="IPR003961">
    <property type="entry name" value="FN3_dom"/>
</dbReference>
<sequence>MFNIKKKAISLTTAVMLVATAMVPMGTPVFAEENQPKIKEVVESDWTMGLYLCGSNLESEGGSATRDLIEILEADVPEHFSERVNILIQTGGSSSWHFKALYGDKLEKEGFSKNEIDQIIPEEIDGNRIQEYKVNFEHEYTTDEGEKNTVPTIELVKDVAKYPEVGKKEEIHVDENTVSMGNSKYLESFIEDMDNDYPAKYRMLDLWNHGGGITNGVCLDEKLRGLDSLTLKELLSALDNAQVEDNRFEIIGFDACLMSNYETWCRLAEYAYYGVGSLTAELGYGWYYTPFIEDLGKNLDNINYNGLELSQSIVKAFKNFYDFGGVYDKMKEDGIIQRINLEVYNSFLCALDLDEFAKTYVPFAELSDCLVKLYADREGTENLKKLLENSEVFKDYNITGLDSFVDAVIANAESRIEHYTKDVDDNDGFAKYVVELYTREIESAKEFKERVNSNIIEEFSGRRFTDYEGFGVMSLFYPDHAKTTSELAFFTTEEYPEYSLNDNYSLFTYFIALENDSYVKEMARMEIEIDFENEEFTTVCPLDEKGYGAFWVKRYLYKDGKYYHNGFPHDNGKIVDDEFYSTYESMDYHFEINDEPFATEVVIDYKSDDNSYVVTGTLNGKSGNFYFRWNEEEQKCTFYQFFSDDFTVLCSDFKENDVITFKSELFDSLDRKKLFFASEQFIEHKFTVKESDLVERDGNRHGCILPVSRVVDDGKNVSYVGTVVYNASAVFSYDIDFEDMEYEYVCIDFNKYRDFENANVSIAEKEYELSGYAIEPEIIFEGVESNLEKDVDYEVIYKNNIGIGRATATVRGLGVYANIPDRVIEFDIVEAKKEEAKEVIKTVEVKTVEVKTVEVKKVEVKTVEGKTVVVKVPKQVKIKSVKNKKKKALTVKWKKIKDASGYEVCIARNKKFTKAKKVKTIKNVNKASLKIKKLKKNKTYFVKVRAYTFDPSGNKVYGDWSEVEKIKIKK</sequence>
<dbReference type="Gene3D" id="2.60.40.10">
    <property type="entry name" value="Immunoglobulins"/>
    <property type="match status" value="1"/>
</dbReference>
<dbReference type="SUPFAM" id="SSF49265">
    <property type="entry name" value="Fibronectin type III"/>
    <property type="match status" value="1"/>
</dbReference>
<dbReference type="OrthoDB" id="5507507at2"/>
<organism evidence="3 4">
    <name type="scientific">Eubacterium uniforme</name>
    <dbReference type="NCBI Taxonomy" id="39495"/>
    <lineage>
        <taxon>Bacteria</taxon>
        <taxon>Bacillati</taxon>
        <taxon>Bacillota</taxon>
        <taxon>Clostridia</taxon>
        <taxon>Eubacteriales</taxon>
        <taxon>Eubacteriaceae</taxon>
        <taxon>Eubacterium</taxon>
    </lineage>
</organism>
<dbReference type="PANTHER" id="PTHR37835:SF1">
    <property type="entry name" value="ALPHA-CLOSTRIPAIN"/>
    <property type="match status" value="1"/>
</dbReference>
<name>A0A1T4VA84_9FIRM</name>
<dbReference type="AlphaFoldDB" id="A0A1T4VA84"/>
<dbReference type="InterPro" id="IPR036116">
    <property type="entry name" value="FN3_sf"/>
</dbReference>
<dbReference type="Proteomes" id="UP000190814">
    <property type="component" value="Unassembled WGS sequence"/>
</dbReference>
<feature type="chain" id="PRO_5013273124" description="Fibronectin type-III domain-containing protein" evidence="1">
    <location>
        <begin position="32"/>
        <end position="970"/>
    </location>
</feature>
<dbReference type="RefSeq" id="WP_078765462.1">
    <property type="nucleotide sequence ID" value="NZ_FUXZ01000003.1"/>
</dbReference>
<dbReference type="PROSITE" id="PS50853">
    <property type="entry name" value="FN3"/>
    <property type="match status" value="1"/>
</dbReference>
<keyword evidence="1" id="KW-0732">Signal</keyword>
<dbReference type="InterPro" id="IPR013783">
    <property type="entry name" value="Ig-like_fold"/>
</dbReference>
<evidence type="ECO:0000259" key="2">
    <source>
        <dbReference type="PROSITE" id="PS50853"/>
    </source>
</evidence>
<dbReference type="EMBL" id="FUXZ01000003">
    <property type="protein sequence ID" value="SKA61833.1"/>
    <property type="molecule type" value="Genomic_DNA"/>
</dbReference>
<feature type="domain" description="Fibronectin type-III" evidence="2">
    <location>
        <begin position="872"/>
        <end position="970"/>
    </location>
</feature>
<gene>
    <name evidence="3" type="ORF">SAMN02745111_00575</name>
</gene>
<evidence type="ECO:0000313" key="3">
    <source>
        <dbReference type="EMBL" id="SKA61833.1"/>
    </source>
</evidence>
<feature type="signal peptide" evidence="1">
    <location>
        <begin position="1"/>
        <end position="31"/>
    </location>
</feature>
<proteinExistence type="predicted"/>
<evidence type="ECO:0000313" key="4">
    <source>
        <dbReference type="Proteomes" id="UP000190814"/>
    </source>
</evidence>
<protein>
    <recommendedName>
        <fullName evidence="2">Fibronectin type-III domain-containing protein</fullName>
    </recommendedName>
</protein>
<dbReference type="Gene3D" id="3.40.50.11970">
    <property type="match status" value="1"/>
</dbReference>
<reference evidence="3 4" key="1">
    <citation type="submission" date="2017-02" db="EMBL/GenBank/DDBJ databases">
        <authorList>
            <person name="Peterson S.W."/>
        </authorList>
    </citation>
    <scope>NUCLEOTIDE SEQUENCE [LARGE SCALE GENOMIC DNA]</scope>
    <source>
        <strain evidence="3 4">ATCC 35992</strain>
    </source>
</reference>
<dbReference type="PANTHER" id="PTHR37835">
    <property type="entry name" value="ALPHA-CLOSTRIPAIN"/>
    <property type="match status" value="1"/>
</dbReference>